<dbReference type="GO" id="GO:0000423">
    <property type="term" value="P:mitophagy"/>
    <property type="evidence" value="ECO:0007669"/>
    <property type="project" value="TreeGrafter"/>
</dbReference>
<evidence type="ECO:0000259" key="2">
    <source>
        <dbReference type="Pfam" id="PF15285"/>
    </source>
</evidence>
<dbReference type="Pfam" id="PF15285">
    <property type="entry name" value="BH3"/>
    <property type="match status" value="1"/>
</dbReference>
<dbReference type="GO" id="GO:0006995">
    <property type="term" value="P:cellular response to nitrogen starvation"/>
    <property type="evidence" value="ECO:0007669"/>
    <property type="project" value="TreeGrafter"/>
</dbReference>
<gene>
    <name evidence="3" type="primary">BECN1_1</name>
    <name evidence="3" type="ORF">OS493_034863</name>
</gene>
<dbReference type="GO" id="GO:0000045">
    <property type="term" value="P:autophagosome assembly"/>
    <property type="evidence" value="ECO:0007669"/>
    <property type="project" value="TreeGrafter"/>
</dbReference>
<dbReference type="GO" id="GO:0034272">
    <property type="term" value="C:phosphatidylinositol 3-kinase complex, class III, type II"/>
    <property type="evidence" value="ECO:0007669"/>
    <property type="project" value="TreeGrafter"/>
</dbReference>
<proteinExistence type="predicted"/>
<name>A0A9X0D6T8_9CNID</name>
<dbReference type="EMBL" id="MU825446">
    <property type="protein sequence ID" value="KAJ7388935.1"/>
    <property type="molecule type" value="Genomic_DNA"/>
</dbReference>
<evidence type="ECO:0000313" key="3">
    <source>
        <dbReference type="EMBL" id="KAJ7388935.1"/>
    </source>
</evidence>
<dbReference type="AlphaFoldDB" id="A0A9X0D6T8"/>
<dbReference type="InterPro" id="IPR029318">
    <property type="entry name" value="BH3_dom"/>
</dbReference>
<dbReference type="PANTHER" id="PTHR12768:SF4">
    <property type="entry name" value="BECLIN-1"/>
    <property type="match status" value="1"/>
</dbReference>
<dbReference type="GO" id="GO:0043548">
    <property type="term" value="F:phosphatidylinositol 3-kinase binding"/>
    <property type="evidence" value="ECO:0007669"/>
    <property type="project" value="TreeGrafter"/>
</dbReference>
<dbReference type="Proteomes" id="UP001163046">
    <property type="component" value="Unassembled WGS sequence"/>
</dbReference>
<dbReference type="GO" id="GO:0000407">
    <property type="term" value="C:phagophore assembly site"/>
    <property type="evidence" value="ECO:0007669"/>
    <property type="project" value="TreeGrafter"/>
</dbReference>
<feature type="region of interest" description="Disordered" evidence="1">
    <location>
        <begin position="50"/>
        <end position="75"/>
    </location>
</feature>
<feature type="domain" description="Beclin-1 BH3" evidence="2">
    <location>
        <begin position="108"/>
        <end position="127"/>
    </location>
</feature>
<comment type="caution">
    <text evidence="3">The sequence shown here is derived from an EMBL/GenBank/DDBJ whole genome shotgun (WGS) entry which is preliminary data.</text>
</comment>
<dbReference type="InterPro" id="IPR007243">
    <property type="entry name" value="Atg6/Beclin"/>
</dbReference>
<evidence type="ECO:0000313" key="4">
    <source>
        <dbReference type="Proteomes" id="UP001163046"/>
    </source>
</evidence>
<dbReference type="GO" id="GO:0030674">
    <property type="term" value="F:protein-macromolecule adaptor activity"/>
    <property type="evidence" value="ECO:0007669"/>
    <property type="project" value="TreeGrafter"/>
</dbReference>
<keyword evidence="4" id="KW-1185">Reference proteome</keyword>
<accession>A0A9X0D6T8</accession>
<protein>
    <submittedName>
        <fullName evidence="3">Beclin-1</fullName>
    </submittedName>
</protein>
<dbReference type="PANTHER" id="PTHR12768">
    <property type="entry name" value="BECLIN 1"/>
    <property type="match status" value="1"/>
</dbReference>
<dbReference type="OrthoDB" id="20368at2759"/>
<evidence type="ECO:0000256" key="1">
    <source>
        <dbReference type="SAM" id="MobiDB-lite"/>
    </source>
</evidence>
<reference evidence="3" key="1">
    <citation type="submission" date="2023-01" db="EMBL/GenBank/DDBJ databases">
        <title>Genome assembly of the deep-sea coral Lophelia pertusa.</title>
        <authorList>
            <person name="Herrera S."/>
            <person name="Cordes E."/>
        </authorList>
    </citation>
    <scope>NUCLEOTIDE SEQUENCE</scope>
    <source>
        <strain evidence="3">USNM1676648</strain>
        <tissue evidence="3">Polyp</tissue>
    </source>
</reference>
<sequence length="185" mass="20476">MASAKEVRGTSYVGFVCQRCYQPLKLDHSLLSLDGETIAELTAPFPEFAAQTDSGEDTSGRHDSTSHQTPAKAEEDDTVIRRIIPPARLLSLEGGFTVIEDSQPINTENLSHRLKVTSQLFDIMSGQSSIDHPLCEECTDTLLEQLDQQLKITEDELKDYKVFFNKLNDKASLDGDALSKGTCRP</sequence>
<organism evidence="3 4">
    <name type="scientific">Desmophyllum pertusum</name>
    <dbReference type="NCBI Taxonomy" id="174260"/>
    <lineage>
        <taxon>Eukaryota</taxon>
        <taxon>Metazoa</taxon>
        <taxon>Cnidaria</taxon>
        <taxon>Anthozoa</taxon>
        <taxon>Hexacorallia</taxon>
        <taxon>Scleractinia</taxon>
        <taxon>Caryophylliina</taxon>
        <taxon>Caryophylliidae</taxon>
        <taxon>Desmophyllum</taxon>
    </lineage>
</organism>
<dbReference type="GO" id="GO:0034271">
    <property type="term" value="C:phosphatidylinositol 3-kinase complex, class III, type I"/>
    <property type="evidence" value="ECO:0007669"/>
    <property type="project" value="TreeGrafter"/>
</dbReference>
<dbReference type="GO" id="GO:0045324">
    <property type="term" value="P:late endosome to vacuole transport"/>
    <property type="evidence" value="ECO:0007669"/>
    <property type="project" value="TreeGrafter"/>
</dbReference>